<evidence type="ECO:0000256" key="5">
    <source>
        <dbReference type="ARBA" id="ARBA00016902"/>
    </source>
</evidence>
<dbReference type="Pfam" id="PF05698">
    <property type="entry name" value="Trigger_C"/>
    <property type="match status" value="1"/>
</dbReference>
<name>A0A930HYR1_9BACT</name>
<dbReference type="SUPFAM" id="SSF109998">
    <property type="entry name" value="Triger factor/SurA peptide-binding domain-like"/>
    <property type="match status" value="1"/>
</dbReference>
<dbReference type="InterPro" id="IPR005215">
    <property type="entry name" value="Trig_fac"/>
</dbReference>
<evidence type="ECO:0000259" key="10">
    <source>
        <dbReference type="Pfam" id="PF05697"/>
    </source>
</evidence>
<dbReference type="GO" id="GO:0044183">
    <property type="term" value="F:protein folding chaperone"/>
    <property type="evidence" value="ECO:0007669"/>
    <property type="project" value="TreeGrafter"/>
</dbReference>
<evidence type="ECO:0000256" key="1">
    <source>
        <dbReference type="ARBA" id="ARBA00000971"/>
    </source>
</evidence>
<reference evidence="12" key="1">
    <citation type="submission" date="2020-04" db="EMBL/GenBank/DDBJ databases">
        <title>Deep metagenomics examines the oral microbiome during advanced dental caries in children, revealing novel taxa and co-occurrences with host molecules.</title>
        <authorList>
            <person name="Baker J.L."/>
            <person name="Morton J.T."/>
            <person name="Dinis M."/>
            <person name="Alvarez R."/>
            <person name="Tran N.C."/>
            <person name="Knight R."/>
            <person name="Edlund A."/>
        </authorList>
    </citation>
    <scope>NUCLEOTIDE SEQUENCE</scope>
    <source>
        <strain evidence="12">JCVI_25_bin.9</strain>
    </source>
</reference>
<dbReference type="Pfam" id="PF05697">
    <property type="entry name" value="Trigger_N"/>
    <property type="match status" value="1"/>
</dbReference>
<dbReference type="GO" id="GO:0015031">
    <property type="term" value="P:protein transport"/>
    <property type="evidence" value="ECO:0007669"/>
    <property type="project" value="InterPro"/>
</dbReference>
<dbReference type="SUPFAM" id="SSF102735">
    <property type="entry name" value="Trigger factor ribosome-binding domain"/>
    <property type="match status" value="1"/>
</dbReference>
<comment type="similarity">
    <text evidence="3">Belongs to the FKBP-type PPIase family. Tig subfamily.</text>
</comment>
<evidence type="ECO:0000313" key="13">
    <source>
        <dbReference type="Proteomes" id="UP000757461"/>
    </source>
</evidence>
<dbReference type="EMBL" id="JABZSQ010000058">
    <property type="protein sequence ID" value="MBF1414803.1"/>
    <property type="molecule type" value="Genomic_DNA"/>
</dbReference>
<proteinExistence type="inferred from homology"/>
<comment type="catalytic activity">
    <reaction evidence="1">
        <text>[protein]-peptidylproline (omega=180) = [protein]-peptidylproline (omega=0)</text>
        <dbReference type="Rhea" id="RHEA:16237"/>
        <dbReference type="Rhea" id="RHEA-COMP:10747"/>
        <dbReference type="Rhea" id="RHEA-COMP:10748"/>
        <dbReference type="ChEBI" id="CHEBI:83833"/>
        <dbReference type="ChEBI" id="CHEBI:83834"/>
        <dbReference type="EC" id="5.2.1.8"/>
    </reaction>
</comment>
<evidence type="ECO:0000256" key="2">
    <source>
        <dbReference type="ARBA" id="ARBA00004496"/>
    </source>
</evidence>
<accession>A0A930HYR1</accession>
<sequence length="454" mass="51768">MKISFENPDKVNGLMTLTVEESDYKDEVEKTLKDYRKRANIPGFRQGQVPMGMIKRQYGPQVKMEAINKILGENLQKYITDNKIQMLGQPMSAEGQEAVDLEKDAPYVFKFDIAVAPEFKIELSGKNKIDYYDIAVDDKLIDQQVEMFQSRAGHYDKAETYDPEQRDLLKGDLRELDKNGNTLEGGITVEGASLMPQFIKVDKQKKLFDGAKVGDIITFNPTKAYPDNEIEVSSLLKIKKEEVAEHKGDFSFQITEISRFVKAENNAELWKSVYGEAADIKDEAGFRKAIAEGLAEQLKGDSDYKFIQDLRAYCEKKVGKLTFPDAILKRIMLANNQDKGEEFVDKNYEQSIKELTWHLIKEQLAQAHGIKVDDNDVRESARQMARAQFAQYGMNNVPDDYLNGYADEMLKKRENIDSFVEAALDRKLAATLKDVVKLNKKSVSLEEFNKLVNE</sequence>
<keyword evidence="8 12" id="KW-0413">Isomerase</keyword>
<evidence type="ECO:0000256" key="4">
    <source>
        <dbReference type="ARBA" id="ARBA00013194"/>
    </source>
</evidence>
<dbReference type="PANTHER" id="PTHR30560:SF3">
    <property type="entry name" value="TRIGGER FACTOR-LIKE PROTEIN TIG, CHLOROPLASTIC"/>
    <property type="match status" value="1"/>
</dbReference>
<dbReference type="PANTHER" id="PTHR30560">
    <property type="entry name" value="TRIGGER FACTOR CHAPERONE AND PEPTIDYL-PROLYL CIS/TRANS ISOMERASE"/>
    <property type="match status" value="1"/>
</dbReference>
<dbReference type="InterPro" id="IPR008881">
    <property type="entry name" value="Trigger_fac_ribosome-bd_bac"/>
</dbReference>
<dbReference type="NCBIfam" id="TIGR00115">
    <property type="entry name" value="tig"/>
    <property type="match status" value="1"/>
</dbReference>
<dbReference type="GO" id="GO:0051083">
    <property type="term" value="P:'de novo' cotranslational protein folding"/>
    <property type="evidence" value="ECO:0007669"/>
    <property type="project" value="TreeGrafter"/>
</dbReference>
<organism evidence="12 13">
    <name type="scientific">Prevotella histicola</name>
    <dbReference type="NCBI Taxonomy" id="470565"/>
    <lineage>
        <taxon>Bacteria</taxon>
        <taxon>Pseudomonadati</taxon>
        <taxon>Bacteroidota</taxon>
        <taxon>Bacteroidia</taxon>
        <taxon>Bacteroidales</taxon>
        <taxon>Prevotellaceae</taxon>
        <taxon>Prevotella</taxon>
    </lineage>
</organism>
<evidence type="ECO:0000256" key="9">
    <source>
        <dbReference type="ARBA" id="ARBA00029986"/>
    </source>
</evidence>
<dbReference type="InterPro" id="IPR027304">
    <property type="entry name" value="Trigger_fact/SurA_dom_sf"/>
</dbReference>
<dbReference type="RefSeq" id="WP_025792419.1">
    <property type="nucleotide sequence ID" value="NZ_CAUPFN010000020.1"/>
</dbReference>
<feature type="domain" description="Trigger factor ribosome-binding bacterial" evidence="10">
    <location>
        <begin position="1"/>
        <end position="147"/>
    </location>
</feature>
<dbReference type="GO" id="GO:0003755">
    <property type="term" value="F:peptidyl-prolyl cis-trans isomerase activity"/>
    <property type="evidence" value="ECO:0007669"/>
    <property type="project" value="UniProtKB-KW"/>
</dbReference>
<dbReference type="InterPro" id="IPR008880">
    <property type="entry name" value="Trigger_fac_C"/>
</dbReference>
<feature type="domain" description="Trigger factor C-terminal" evidence="11">
    <location>
        <begin position="336"/>
        <end position="396"/>
    </location>
</feature>
<dbReference type="EC" id="5.2.1.8" evidence="4"/>
<dbReference type="PIRSF" id="PIRSF003095">
    <property type="entry name" value="Trigger_factor"/>
    <property type="match status" value="1"/>
</dbReference>
<keyword evidence="6" id="KW-0697">Rotamase</keyword>
<comment type="subcellular location">
    <subcellularLocation>
        <location evidence="2">Cytoplasm</location>
    </subcellularLocation>
</comment>
<comment type="caution">
    <text evidence="12">The sequence shown here is derived from an EMBL/GenBank/DDBJ whole genome shotgun (WGS) entry which is preliminary data.</text>
</comment>
<protein>
    <recommendedName>
        <fullName evidence="5">Trigger factor</fullName>
        <ecNumber evidence="4">5.2.1.8</ecNumber>
    </recommendedName>
    <alternativeName>
        <fullName evidence="9">PPIase</fullName>
    </alternativeName>
</protein>
<dbReference type="GO" id="GO:0043335">
    <property type="term" value="P:protein unfolding"/>
    <property type="evidence" value="ECO:0007669"/>
    <property type="project" value="TreeGrafter"/>
</dbReference>
<dbReference type="AlphaFoldDB" id="A0A930HYR1"/>
<dbReference type="InterPro" id="IPR036611">
    <property type="entry name" value="Trigger_fac_ribosome-bd_sf"/>
</dbReference>
<evidence type="ECO:0000313" key="12">
    <source>
        <dbReference type="EMBL" id="MBF1414803.1"/>
    </source>
</evidence>
<dbReference type="Gene3D" id="3.30.70.1050">
    <property type="entry name" value="Trigger factor ribosome-binding domain"/>
    <property type="match status" value="1"/>
</dbReference>
<dbReference type="GO" id="GO:0043022">
    <property type="term" value="F:ribosome binding"/>
    <property type="evidence" value="ECO:0007669"/>
    <property type="project" value="TreeGrafter"/>
</dbReference>
<gene>
    <name evidence="12" type="primary">tig</name>
    <name evidence="12" type="ORF">HXN33_04385</name>
</gene>
<dbReference type="GO" id="GO:0005737">
    <property type="term" value="C:cytoplasm"/>
    <property type="evidence" value="ECO:0007669"/>
    <property type="project" value="UniProtKB-SubCell"/>
</dbReference>
<evidence type="ECO:0000256" key="3">
    <source>
        <dbReference type="ARBA" id="ARBA00005464"/>
    </source>
</evidence>
<evidence type="ECO:0000256" key="8">
    <source>
        <dbReference type="ARBA" id="ARBA00023235"/>
    </source>
</evidence>
<evidence type="ECO:0000256" key="7">
    <source>
        <dbReference type="ARBA" id="ARBA00023186"/>
    </source>
</evidence>
<keyword evidence="7" id="KW-0143">Chaperone</keyword>
<dbReference type="Gene3D" id="1.10.3120.10">
    <property type="entry name" value="Trigger factor, C-terminal domain"/>
    <property type="match status" value="1"/>
</dbReference>
<evidence type="ECO:0000256" key="6">
    <source>
        <dbReference type="ARBA" id="ARBA00023110"/>
    </source>
</evidence>
<dbReference type="InterPro" id="IPR037041">
    <property type="entry name" value="Trigger_fac_C_sf"/>
</dbReference>
<dbReference type="Proteomes" id="UP000757461">
    <property type="component" value="Unassembled WGS sequence"/>
</dbReference>
<evidence type="ECO:0000259" key="11">
    <source>
        <dbReference type="Pfam" id="PF05698"/>
    </source>
</evidence>